<evidence type="ECO:0000313" key="1">
    <source>
        <dbReference type="EMBL" id="KAL3955449.1"/>
    </source>
</evidence>
<keyword evidence="2" id="KW-1185">Reference proteome</keyword>
<evidence type="ECO:0000313" key="2">
    <source>
        <dbReference type="Proteomes" id="UP001638806"/>
    </source>
</evidence>
<organism evidence="1 2">
    <name type="scientific">Purpureocillium lilacinum</name>
    <name type="common">Paecilomyces lilacinus</name>
    <dbReference type="NCBI Taxonomy" id="33203"/>
    <lineage>
        <taxon>Eukaryota</taxon>
        <taxon>Fungi</taxon>
        <taxon>Dikarya</taxon>
        <taxon>Ascomycota</taxon>
        <taxon>Pezizomycotina</taxon>
        <taxon>Sordariomycetes</taxon>
        <taxon>Hypocreomycetidae</taxon>
        <taxon>Hypocreales</taxon>
        <taxon>Ophiocordycipitaceae</taxon>
        <taxon>Purpureocillium</taxon>
    </lineage>
</organism>
<dbReference type="Proteomes" id="UP001638806">
    <property type="component" value="Unassembled WGS sequence"/>
</dbReference>
<protein>
    <submittedName>
        <fullName evidence="1">Uncharacterized protein</fullName>
    </submittedName>
</protein>
<sequence>MDSRSSNPLLSSQRSSQLQAVLHPLVLLTISDYITRHTLRQQTGPIVGALLGQQNGREITIEHAFECHTSAAPTVEGGFLLDAEKFSSRLEQMVQVHKERQLDFVGWYTLLPSTGPTPTIIPIHSQILRIWNESAILLGFHPEEAVNHSVGGKLPLTIYESNYEVDELRADQDGEDRKMDDGESKLKLKFREAPYSVETDETEMISMNYRCGSRPAKRGTPDAVCRVQRQGKRRLVESNVDDIKEQALDEENVPLTREEEETLASLITKANAIKMLHSRIRLLVAYLERLPSSFVNGETADDDSMDTDNTAPSLPILRQIQALVSRLDLIIPSDQEAYEKEMHQEANNVHLLGLLNQMMQGVTEARQVGKKFHIIESAKSSGRRGASDFQGARLSTCQERGSCSSRKEEQTRHRARIGTIKVAGRRRGHGVSSSTGVWEDHDGCGGIWELRSRSIQ</sequence>
<accession>A0ACC4DHW9</accession>
<name>A0ACC4DHW9_PURLI</name>
<dbReference type="EMBL" id="JBGNUJ010000010">
    <property type="protein sequence ID" value="KAL3955449.1"/>
    <property type="molecule type" value="Genomic_DNA"/>
</dbReference>
<comment type="caution">
    <text evidence="1">The sequence shown here is derived from an EMBL/GenBank/DDBJ whole genome shotgun (WGS) entry which is preliminary data.</text>
</comment>
<proteinExistence type="predicted"/>
<reference evidence="1" key="1">
    <citation type="submission" date="2024-12" db="EMBL/GenBank/DDBJ databases">
        <title>Comparative genomics and development of molecular markers within Purpureocillium lilacinum and among Purpureocillium species.</title>
        <authorList>
            <person name="Yeh Z.-Y."/>
            <person name="Ni N.-T."/>
            <person name="Lo P.-H."/>
            <person name="Mushyakhwo K."/>
            <person name="Lin C.-F."/>
            <person name="Nai Y.-S."/>
        </authorList>
    </citation>
    <scope>NUCLEOTIDE SEQUENCE</scope>
    <source>
        <strain evidence="1">NCHU-NPUST-175</strain>
    </source>
</reference>
<gene>
    <name evidence="1" type="ORF">ACCO45_011012</name>
</gene>